<keyword evidence="3" id="KW-0813">Transport</keyword>
<dbReference type="InterPro" id="IPR052017">
    <property type="entry name" value="TSUP"/>
</dbReference>
<protein>
    <recommendedName>
        <fullName evidence="8">Probable membrane transporter protein</fullName>
    </recommendedName>
</protein>
<keyword evidence="4 8" id="KW-1003">Cell membrane</keyword>
<keyword evidence="7 8" id="KW-0472">Membrane</keyword>
<proteinExistence type="inferred from homology"/>
<accession>A0A917B9W5</accession>
<evidence type="ECO:0000256" key="3">
    <source>
        <dbReference type="ARBA" id="ARBA00022448"/>
    </source>
</evidence>
<feature type="transmembrane region" description="Helical" evidence="8">
    <location>
        <begin position="103"/>
        <end position="123"/>
    </location>
</feature>
<dbReference type="Pfam" id="PF01925">
    <property type="entry name" value="TauE"/>
    <property type="match status" value="1"/>
</dbReference>
<dbReference type="AlphaFoldDB" id="A0A917B9W5"/>
<feature type="transmembrane region" description="Helical" evidence="8">
    <location>
        <begin position="227"/>
        <end position="245"/>
    </location>
</feature>
<dbReference type="EMBL" id="BMKQ01000001">
    <property type="protein sequence ID" value="GGF32890.1"/>
    <property type="molecule type" value="Genomic_DNA"/>
</dbReference>
<evidence type="ECO:0000256" key="7">
    <source>
        <dbReference type="ARBA" id="ARBA00023136"/>
    </source>
</evidence>
<feature type="transmembrane region" description="Helical" evidence="8">
    <location>
        <begin position="49"/>
        <end position="66"/>
    </location>
</feature>
<feature type="transmembrane region" description="Helical" evidence="8">
    <location>
        <begin position="169"/>
        <end position="187"/>
    </location>
</feature>
<sequence length="246" mass="25318">MAGVDLVVDPGLFAFLCAVVLLGALLQGVVGLGIGLLGSPVLTLVRPDLMPGSMLVLALLLPFLTLVREHDGVDWRGLGWALPPRVVGTAAGVAVVSALDDRLIGLVVGAFVLGAVLVTWRAVHIPITRGALVSAGLVSGLTGTTSSIGGPPLALLYQRRPPEESRPTIAIYFVVGSALSIAGLLLAGEMTWEEVRLSLSLLPAMAVGVVLAVLLRGRVPQARVRGVMLVVCAASALVLILRSLLG</sequence>
<dbReference type="GO" id="GO:0005886">
    <property type="term" value="C:plasma membrane"/>
    <property type="evidence" value="ECO:0007669"/>
    <property type="project" value="UniProtKB-SubCell"/>
</dbReference>
<reference evidence="9" key="2">
    <citation type="submission" date="2020-09" db="EMBL/GenBank/DDBJ databases">
        <authorList>
            <person name="Sun Q."/>
            <person name="Zhou Y."/>
        </authorList>
    </citation>
    <scope>NUCLEOTIDE SEQUENCE</scope>
    <source>
        <strain evidence="9">CGMCC 1.16067</strain>
    </source>
</reference>
<feature type="transmembrane region" description="Helical" evidence="8">
    <location>
        <begin position="199"/>
        <end position="215"/>
    </location>
</feature>
<comment type="caution">
    <text evidence="9">The sequence shown here is derived from an EMBL/GenBank/DDBJ whole genome shotgun (WGS) entry which is preliminary data.</text>
</comment>
<dbReference type="PANTHER" id="PTHR30269:SF37">
    <property type="entry name" value="MEMBRANE TRANSPORTER PROTEIN"/>
    <property type="match status" value="1"/>
</dbReference>
<evidence type="ECO:0000313" key="9">
    <source>
        <dbReference type="EMBL" id="GGF32890.1"/>
    </source>
</evidence>
<comment type="subcellular location">
    <subcellularLocation>
        <location evidence="1 8">Cell membrane</location>
        <topology evidence="1 8">Multi-pass membrane protein</topology>
    </subcellularLocation>
</comment>
<feature type="transmembrane region" description="Helical" evidence="8">
    <location>
        <begin position="12"/>
        <end position="37"/>
    </location>
</feature>
<evidence type="ECO:0000313" key="10">
    <source>
        <dbReference type="Proteomes" id="UP000649179"/>
    </source>
</evidence>
<dbReference type="Proteomes" id="UP000649179">
    <property type="component" value="Unassembled WGS sequence"/>
</dbReference>
<evidence type="ECO:0000256" key="1">
    <source>
        <dbReference type="ARBA" id="ARBA00004651"/>
    </source>
</evidence>
<evidence type="ECO:0000256" key="6">
    <source>
        <dbReference type="ARBA" id="ARBA00022989"/>
    </source>
</evidence>
<evidence type="ECO:0000256" key="4">
    <source>
        <dbReference type="ARBA" id="ARBA00022475"/>
    </source>
</evidence>
<comment type="similarity">
    <text evidence="2 8">Belongs to the 4-toluene sulfonate uptake permease (TSUP) (TC 2.A.102) family.</text>
</comment>
<feature type="transmembrane region" description="Helical" evidence="8">
    <location>
        <begin position="135"/>
        <end position="157"/>
    </location>
</feature>
<keyword evidence="10" id="KW-1185">Reference proteome</keyword>
<evidence type="ECO:0000256" key="2">
    <source>
        <dbReference type="ARBA" id="ARBA00009142"/>
    </source>
</evidence>
<dbReference type="InterPro" id="IPR002781">
    <property type="entry name" value="TM_pro_TauE-like"/>
</dbReference>
<dbReference type="RefSeq" id="WP_229660495.1">
    <property type="nucleotide sequence ID" value="NZ_BMKQ01000001.1"/>
</dbReference>
<evidence type="ECO:0000256" key="5">
    <source>
        <dbReference type="ARBA" id="ARBA00022692"/>
    </source>
</evidence>
<keyword evidence="6 8" id="KW-1133">Transmembrane helix</keyword>
<reference evidence="9" key="1">
    <citation type="journal article" date="2014" name="Int. J. Syst. Evol. Microbiol.">
        <title>Complete genome sequence of Corynebacterium casei LMG S-19264T (=DSM 44701T), isolated from a smear-ripened cheese.</title>
        <authorList>
            <consortium name="US DOE Joint Genome Institute (JGI-PGF)"/>
            <person name="Walter F."/>
            <person name="Albersmeier A."/>
            <person name="Kalinowski J."/>
            <person name="Ruckert C."/>
        </authorList>
    </citation>
    <scope>NUCLEOTIDE SEQUENCE</scope>
    <source>
        <strain evidence="9">CGMCC 1.16067</strain>
    </source>
</reference>
<keyword evidence="5 8" id="KW-0812">Transmembrane</keyword>
<dbReference type="PANTHER" id="PTHR30269">
    <property type="entry name" value="TRANSMEMBRANE PROTEIN YFCA"/>
    <property type="match status" value="1"/>
</dbReference>
<name>A0A917B9W5_9ACTN</name>
<evidence type="ECO:0000256" key="8">
    <source>
        <dbReference type="RuleBase" id="RU363041"/>
    </source>
</evidence>
<organism evidence="9 10">
    <name type="scientific">Marmoricola endophyticus</name>
    <dbReference type="NCBI Taxonomy" id="2040280"/>
    <lineage>
        <taxon>Bacteria</taxon>
        <taxon>Bacillati</taxon>
        <taxon>Actinomycetota</taxon>
        <taxon>Actinomycetes</taxon>
        <taxon>Propionibacteriales</taxon>
        <taxon>Nocardioidaceae</taxon>
        <taxon>Marmoricola</taxon>
    </lineage>
</organism>
<gene>
    <name evidence="9" type="ORF">GCM10011519_02910</name>
</gene>